<dbReference type="PANTHER" id="PTHR44936">
    <property type="entry name" value="SENSOR PROTEIN CREC"/>
    <property type="match status" value="1"/>
</dbReference>
<comment type="caution">
    <text evidence="9">The sequence shown here is derived from an EMBL/GenBank/DDBJ whole genome shotgun (WGS) entry which is preliminary data.</text>
</comment>
<dbReference type="OrthoDB" id="230688at2157"/>
<dbReference type="PRINTS" id="PR00344">
    <property type="entry name" value="BCTRLSENSOR"/>
</dbReference>
<evidence type="ECO:0000256" key="5">
    <source>
        <dbReference type="ARBA" id="ARBA00022777"/>
    </source>
</evidence>
<dbReference type="SMART" id="SM00387">
    <property type="entry name" value="HATPase_c"/>
    <property type="match status" value="1"/>
</dbReference>
<feature type="transmembrane region" description="Helical" evidence="7">
    <location>
        <begin position="41"/>
        <end position="59"/>
    </location>
</feature>
<feature type="transmembrane region" description="Helical" evidence="7">
    <location>
        <begin position="71"/>
        <end position="90"/>
    </location>
</feature>
<dbReference type="InterPro" id="IPR003594">
    <property type="entry name" value="HATPase_dom"/>
</dbReference>
<evidence type="ECO:0000256" key="6">
    <source>
        <dbReference type="ARBA" id="ARBA00022840"/>
    </source>
</evidence>
<dbReference type="InterPro" id="IPR004358">
    <property type="entry name" value="Sig_transdc_His_kin-like_C"/>
</dbReference>
<reference evidence="9" key="2">
    <citation type="submission" date="2020-09" db="EMBL/GenBank/DDBJ databases">
        <authorList>
            <person name="Sun Q."/>
            <person name="Ohkuma M."/>
        </authorList>
    </citation>
    <scope>NUCLEOTIDE SEQUENCE</scope>
    <source>
        <strain evidence="9">JCM 19596</strain>
    </source>
</reference>
<dbReference type="PROSITE" id="PS50109">
    <property type="entry name" value="HIS_KIN"/>
    <property type="match status" value="1"/>
</dbReference>
<keyword evidence="7" id="KW-0812">Transmembrane</keyword>
<keyword evidence="7" id="KW-0472">Membrane</keyword>
<dbReference type="EMBL" id="BMPG01000003">
    <property type="protein sequence ID" value="GGL66986.1"/>
    <property type="molecule type" value="Genomic_DNA"/>
</dbReference>
<comment type="catalytic activity">
    <reaction evidence="1">
        <text>ATP + protein L-histidine = ADP + protein N-phospho-L-histidine.</text>
        <dbReference type="EC" id="2.7.13.3"/>
    </reaction>
</comment>
<sequence>MQTSPSLRPQHGFAALGCVCLAFSVYHVLTEGEGLGTLLESLLVAGLSVIVLYTAWEVPNRPASTRGRWRAFSLAVAVSVSFTLLAFAVWVTWRIEGDSGEFVFLLTFAASLGAAVGSRSALYAVESTERLRQARELTKLLRINQRVMRHNIRNELAIALGYLENIESGGSDVDVAESTRVIRTHLERLVETTDRARRIVTIWEDDTPVELDLQTLVREEVEAVEAEYPDAEIDVDAPEPCRVIAHPALALALREAVENAVEHNPPKTPVSVSLRAEGETVVVEITDQGSGIPAADIEAIHLPEETSLSHGAGLGLWLIYWTVEMSDGAVDFEDNDPSGSVVRLTLPRAPAALSVSSLASVFAG</sequence>
<keyword evidence="10" id="KW-1185">Reference proteome</keyword>
<keyword evidence="3" id="KW-0808">Transferase</keyword>
<evidence type="ECO:0000256" key="2">
    <source>
        <dbReference type="ARBA" id="ARBA00012438"/>
    </source>
</evidence>
<dbReference type="SUPFAM" id="SSF55874">
    <property type="entry name" value="ATPase domain of HSP90 chaperone/DNA topoisomerase II/histidine kinase"/>
    <property type="match status" value="1"/>
</dbReference>
<dbReference type="Pfam" id="PF02518">
    <property type="entry name" value="HATPase_c"/>
    <property type="match status" value="1"/>
</dbReference>
<name>A0A830FEF5_9EURY</name>
<dbReference type="InterPro" id="IPR036890">
    <property type="entry name" value="HATPase_C_sf"/>
</dbReference>
<proteinExistence type="predicted"/>
<evidence type="ECO:0000256" key="7">
    <source>
        <dbReference type="SAM" id="Phobius"/>
    </source>
</evidence>
<dbReference type="RefSeq" id="WP_188979632.1">
    <property type="nucleotide sequence ID" value="NZ_BMPG01000003.1"/>
</dbReference>
<dbReference type="Proteomes" id="UP000607197">
    <property type="component" value="Unassembled WGS sequence"/>
</dbReference>
<keyword evidence="7" id="KW-1133">Transmembrane helix</keyword>
<evidence type="ECO:0000313" key="9">
    <source>
        <dbReference type="EMBL" id="GGL66986.1"/>
    </source>
</evidence>
<gene>
    <name evidence="9" type="ORF">GCM10009039_26210</name>
</gene>
<evidence type="ECO:0000256" key="3">
    <source>
        <dbReference type="ARBA" id="ARBA00022679"/>
    </source>
</evidence>
<dbReference type="PANTHER" id="PTHR44936:SF10">
    <property type="entry name" value="SENSOR PROTEIN RSTB"/>
    <property type="match status" value="1"/>
</dbReference>
<evidence type="ECO:0000313" key="10">
    <source>
        <dbReference type="Proteomes" id="UP000607197"/>
    </source>
</evidence>
<dbReference type="Gene3D" id="3.30.565.10">
    <property type="entry name" value="Histidine kinase-like ATPase, C-terminal domain"/>
    <property type="match status" value="1"/>
</dbReference>
<evidence type="ECO:0000256" key="4">
    <source>
        <dbReference type="ARBA" id="ARBA00022741"/>
    </source>
</evidence>
<feature type="domain" description="Histidine kinase" evidence="8">
    <location>
        <begin position="147"/>
        <end position="350"/>
    </location>
</feature>
<organism evidence="9 10">
    <name type="scientific">Halocalculus aciditolerans</name>
    <dbReference type="NCBI Taxonomy" id="1383812"/>
    <lineage>
        <taxon>Archaea</taxon>
        <taxon>Methanobacteriati</taxon>
        <taxon>Methanobacteriota</taxon>
        <taxon>Stenosarchaea group</taxon>
        <taxon>Halobacteria</taxon>
        <taxon>Halobacteriales</taxon>
        <taxon>Halobacteriaceae</taxon>
        <taxon>Halocalculus</taxon>
    </lineage>
</organism>
<dbReference type="InterPro" id="IPR005467">
    <property type="entry name" value="His_kinase_dom"/>
</dbReference>
<keyword evidence="6" id="KW-0067">ATP-binding</keyword>
<dbReference type="GO" id="GO:0004673">
    <property type="term" value="F:protein histidine kinase activity"/>
    <property type="evidence" value="ECO:0007669"/>
    <property type="project" value="UniProtKB-EC"/>
</dbReference>
<reference evidence="9" key="1">
    <citation type="journal article" date="2014" name="Int. J. Syst. Evol. Microbiol.">
        <title>Complete genome sequence of Corynebacterium casei LMG S-19264T (=DSM 44701T), isolated from a smear-ripened cheese.</title>
        <authorList>
            <consortium name="US DOE Joint Genome Institute (JGI-PGF)"/>
            <person name="Walter F."/>
            <person name="Albersmeier A."/>
            <person name="Kalinowski J."/>
            <person name="Ruckert C."/>
        </authorList>
    </citation>
    <scope>NUCLEOTIDE SEQUENCE</scope>
    <source>
        <strain evidence="9">JCM 19596</strain>
    </source>
</reference>
<dbReference type="GO" id="GO:0005524">
    <property type="term" value="F:ATP binding"/>
    <property type="evidence" value="ECO:0007669"/>
    <property type="project" value="UniProtKB-KW"/>
</dbReference>
<keyword evidence="4" id="KW-0547">Nucleotide-binding</keyword>
<dbReference type="EC" id="2.7.13.3" evidence="2"/>
<evidence type="ECO:0000256" key="1">
    <source>
        <dbReference type="ARBA" id="ARBA00000085"/>
    </source>
</evidence>
<evidence type="ECO:0000259" key="8">
    <source>
        <dbReference type="PROSITE" id="PS50109"/>
    </source>
</evidence>
<dbReference type="AlphaFoldDB" id="A0A830FEF5"/>
<dbReference type="InterPro" id="IPR050980">
    <property type="entry name" value="2C_sensor_his_kinase"/>
</dbReference>
<keyword evidence="5" id="KW-0418">Kinase</keyword>
<accession>A0A830FEF5</accession>
<feature type="transmembrane region" description="Helical" evidence="7">
    <location>
        <begin position="12"/>
        <end position="29"/>
    </location>
</feature>
<feature type="transmembrane region" description="Helical" evidence="7">
    <location>
        <begin position="102"/>
        <end position="125"/>
    </location>
</feature>
<protein>
    <recommendedName>
        <fullName evidence="2">histidine kinase</fullName>
        <ecNumber evidence="2">2.7.13.3</ecNumber>
    </recommendedName>
</protein>